<feature type="region of interest" description="Disordered" evidence="1">
    <location>
        <begin position="961"/>
        <end position="981"/>
    </location>
</feature>
<feature type="compositionally biased region" description="Polar residues" evidence="1">
    <location>
        <begin position="714"/>
        <end position="723"/>
    </location>
</feature>
<feature type="compositionally biased region" description="Basic residues" evidence="1">
    <location>
        <begin position="961"/>
        <end position="970"/>
    </location>
</feature>
<proteinExistence type="predicted"/>
<sequence length="1176" mass="130595">MLALQQLDVATMPGLRRLDVRASVVNLPLAPADRRSRHGYEVLVVQRCQYRVHRDDDACDARAWVVLSASPVWTKYVLVGGMLSERDISPIFTIGRNDMKCSGVGEGWSREGWLLRKGGGSFGPARRVLEVGPGVWLIEASLEMQPETYVTLARQLTTHTCLTRDSNTGRFVPNVTTGHREGVFTEVKWPRGSFAVGVPIPMIGGVRLLRTSLNLVGYCMLQSNPYWLRCLLEIKLLASDWRTASRHVAATVAERLVCSPPTKAIRDHSGFSHAGIVLDSAVGRQVFSGISGFPHPFIPALLHSHHNHPLRCLEPSKFSSLAHNCLHERRPVGCEFEPPPAVVTPGRELHTGRHLVRAPGGWGDPTLPPGVMIGTVTGLVLSLPFPQNLNSHTTLRPPVNSRHRFGAAMPHCIPRFSYHRIFCLPPTMVENLKTYLRQNEGSSHVPLVPWPKARSKEPGSSLRKFRSAKRKVCFPHYAEFARAQDANYSVHDGRSRLQNIVQVYLLVLSNHVFRTTMDDNSDLCAVLQQDKAQPHYGIPPARQGTTSLWHFSCKTGHNLTVAFLQQDRPQPHYGIPPARQGTTSLWHSSGKTEPNFAMAFLLQDRAQPHYGIPPARQTTTSLWDSSSKIGHNLTMGFLQQDRPQPYYGMLRNYVSLVCIYLDPPCAIEWKSSAERRDTITGGKSMPMRVTEVSMEQRWNDSAGETGDPEKTRRPTASSGTIPSCENPEWPGRVLNPDRLGGPLSHRGPNTLEYKGRGDGISPRKHAEKQRHPSRFLPAIIRERLHCGNRTQFAMVGGKYPDQYTATVGGKYPDQYTATVGGKYPDQYTATVGGKYPDQYTATVGGKYPDQYTATVGGKYPDQYTATVGGKYPDQYTATVGGKYPDQYTATVGGKYPDQYTATVGGKYPDQYTAAAPLHLFLSVINNYERPGNYAVSFQDKLDFNPRFLFDWATACWTRPSRNRANKKPTRMKSPNPVLPDVEQPLYSRTRASRATKMASLGRNTSETAFADHHLVTRLPASIPVSTIRFPLYGSQSDARPVPRPSHKQSANGQRHIECGVFPHRAISTRIIKRWVCLATVISIAETASGIMTEVGSSPIYCNGKILAALHNEVLRAGDGKMRRGWSSARMKECGKREIPEKNPPTSGIIRHDVICENLKYPGRGLNPVHLGGRKAV</sequence>
<evidence type="ECO:0000313" key="3">
    <source>
        <dbReference type="Proteomes" id="UP001159363"/>
    </source>
</evidence>
<comment type="caution">
    <text evidence="2">The sequence shown here is derived from an EMBL/GenBank/DDBJ whole genome shotgun (WGS) entry which is preliminary data.</text>
</comment>
<evidence type="ECO:0000256" key="1">
    <source>
        <dbReference type="SAM" id="MobiDB-lite"/>
    </source>
</evidence>
<gene>
    <name evidence="2" type="ORF">PR048_026990</name>
</gene>
<keyword evidence="3" id="KW-1185">Reference proteome</keyword>
<accession>A0ABQ9GMV0</accession>
<name>A0ABQ9GMV0_9NEOP</name>
<feature type="region of interest" description="Disordered" evidence="1">
    <location>
        <begin position="691"/>
        <end position="773"/>
    </location>
</feature>
<dbReference type="EMBL" id="JARBHB010000011">
    <property type="protein sequence ID" value="KAJ8873356.1"/>
    <property type="molecule type" value="Genomic_DNA"/>
</dbReference>
<feature type="compositionally biased region" description="Basic residues" evidence="1">
    <location>
        <begin position="762"/>
        <end position="773"/>
    </location>
</feature>
<reference evidence="2 3" key="1">
    <citation type="submission" date="2023-02" db="EMBL/GenBank/DDBJ databases">
        <title>LHISI_Scaffold_Assembly.</title>
        <authorList>
            <person name="Stuart O.P."/>
            <person name="Cleave R."/>
            <person name="Magrath M.J.L."/>
            <person name="Mikheyev A.S."/>
        </authorList>
    </citation>
    <scope>NUCLEOTIDE SEQUENCE [LARGE SCALE GENOMIC DNA]</scope>
    <source>
        <strain evidence="2">Daus_M_001</strain>
        <tissue evidence="2">Leg muscle</tissue>
    </source>
</reference>
<dbReference type="Proteomes" id="UP001159363">
    <property type="component" value="Chromosome 10"/>
</dbReference>
<organism evidence="2 3">
    <name type="scientific">Dryococelus australis</name>
    <dbReference type="NCBI Taxonomy" id="614101"/>
    <lineage>
        <taxon>Eukaryota</taxon>
        <taxon>Metazoa</taxon>
        <taxon>Ecdysozoa</taxon>
        <taxon>Arthropoda</taxon>
        <taxon>Hexapoda</taxon>
        <taxon>Insecta</taxon>
        <taxon>Pterygota</taxon>
        <taxon>Neoptera</taxon>
        <taxon>Polyneoptera</taxon>
        <taxon>Phasmatodea</taxon>
        <taxon>Verophasmatodea</taxon>
        <taxon>Anareolatae</taxon>
        <taxon>Phasmatidae</taxon>
        <taxon>Eurycanthinae</taxon>
        <taxon>Dryococelus</taxon>
    </lineage>
</organism>
<evidence type="ECO:0000313" key="2">
    <source>
        <dbReference type="EMBL" id="KAJ8873356.1"/>
    </source>
</evidence>
<protein>
    <submittedName>
        <fullName evidence="2">Uncharacterized protein</fullName>
    </submittedName>
</protein>